<organism evidence="1 2">
    <name type="scientific">[Myrmecia] bisecta</name>
    <dbReference type="NCBI Taxonomy" id="41462"/>
    <lineage>
        <taxon>Eukaryota</taxon>
        <taxon>Viridiplantae</taxon>
        <taxon>Chlorophyta</taxon>
        <taxon>core chlorophytes</taxon>
        <taxon>Trebouxiophyceae</taxon>
        <taxon>Trebouxiales</taxon>
        <taxon>Trebouxiaceae</taxon>
        <taxon>Myrmecia</taxon>
    </lineage>
</organism>
<dbReference type="PANTHER" id="PTHR31630:SF6">
    <property type="entry name" value="PHYTANOYL-COA DIOXYGENASE-RELATED"/>
    <property type="match status" value="1"/>
</dbReference>
<dbReference type="Gene3D" id="2.60.120.620">
    <property type="entry name" value="q2cbj1_9rhob like domain"/>
    <property type="match status" value="1"/>
</dbReference>
<sequence length="385" mass="42923">MDQVGSASCLGAAASLRAGLFGPVVPRPAAALPSASTVPFRRVETAAIDLQEHGWAVVEGVLPQEVCDEYITSLWDWIEGLGTGVDRNDPSTWGSDRFPPTYRGILNTLEVGHQAFVWRIRSHPCLVKVFESLWGTNELLTSFDAINMLGPHDEAPAPGWLHVDQAPYRPHLASIQGIMNMTQVGPDITGTLMVKDKSYKAHQDFFYKASKLSEEQLNRIPDHYQFTPEQLPYWDKFESVGLSGGVGSLFLWDSRTVHSNIAPAQLKQWRHVVYACYQPRSMASARDLGLKEKAWREHSITTHLPAQDIRIYDAEFAKLYPNETKVMDSAGKGPAFKVTCDRQKVENSAVRRLAGVEPYPEAEIRTAKPLMQISVDALRAKLNEP</sequence>
<dbReference type="Proteomes" id="UP001489004">
    <property type="component" value="Unassembled WGS sequence"/>
</dbReference>
<dbReference type="AlphaFoldDB" id="A0AAW1PB18"/>
<accession>A0AAW1PB18</accession>
<reference evidence="1 2" key="1">
    <citation type="journal article" date="2024" name="Nat. Commun.">
        <title>Phylogenomics reveals the evolutionary origins of lichenization in chlorophyte algae.</title>
        <authorList>
            <person name="Puginier C."/>
            <person name="Libourel C."/>
            <person name="Otte J."/>
            <person name="Skaloud P."/>
            <person name="Haon M."/>
            <person name="Grisel S."/>
            <person name="Petersen M."/>
            <person name="Berrin J.G."/>
            <person name="Delaux P.M."/>
            <person name="Dal Grande F."/>
            <person name="Keller J."/>
        </authorList>
    </citation>
    <scope>NUCLEOTIDE SEQUENCE [LARGE SCALE GENOMIC DNA]</scope>
    <source>
        <strain evidence="1 2">SAG 2043</strain>
    </source>
</reference>
<keyword evidence="2" id="KW-1185">Reference proteome</keyword>
<dbReference type="PANTHER" id="PTHR31630">
    <property type="entry name" value="PHYTANOYL-COA DIOXYGENASE-RELATED-RELATED"/>
    <property type="match status" value="1"/>
</dbReference>
<evidence type="ECO:0000313" key="2">
    <source>
        <dbReference type="Proteomes" id="UP001489004"/>
    </source>
</evidence>
<dbReference type="EMBL" id="JALJOR010000015">
    <property type="protein sequence ID" value="KAK9805621.1"/>
    <property type="molecule type" value="Genomic_DNA"/>
</dbReference>
<gene>
    <name evidence="1" type="ORF">WJX72_008596</name>
</gene>
<comment type="caution">
    <text evidence="1">The sequence shown here is derived from an EMBL/GenBank/DDBJ whole genome shotgun (WGS) entry which is preliminary data.</text>
</comment>
<evidence type="ECO:0000313" key="1">
    <source>
        <dbReference type="EMBL" id="KAK9805621.1"/>
    </source>
</evidence>
<name>A0AAW1PB18_9CHLO</name>
<dbReference type="SUPFAM" id="SSF51197">
    <property type="entry name" value="Clavaminate synthase-like"/>
    <property type="match status" value="1"/>
</dbReference>
<protein>
    <recommendedName>
        <fullName evidence="3">Phytanoyl-CoA dioxygenase</fullName>
    </recommendedName>
</protein>
<evidence type="ECO:0008006" key="3">
    <source>
        <dbReference type="Google" id="ProtNLM"/>
    </source>
</evidence>
<proteinExistence type="predicted"/>